<dbReference type="PANTHER" id="PTHR39157">
    <property type="entry name" value="INTEGRAL MEMBRANE PROTEIN-RELATED"/>
    <property type="match status" value="1"/>
</dbReference>
<evidence type="ECO:0000256" key="3">
    <source>
        <dbReference type="ARBA" id="ARBA00022989"/>
    </source>
</evidence>
<organism evidence="6 7">
    <name type="scientific">Cytobacillus oceanisediminis 2691</name>
    <dbReference type="NCBI Taxonomy" id="1196031"/>
    <lineage>
        <taxon>Bacteria</taxon>
        <taxon>Bacillati</taxon>
        <taxon>Bacillota</taxon>
        <taxon>Bacilli</taxon>
        <taxon>Bacillales</taxon>
        <taxon>Bacillaceae</taxon>
        <taxon>Cytobacillus</taxon>
    </lineage>
</organism>
<dbReference type="eggNOG" id="COG2259">
    <property type="taxonomic scope" value="Bacteria"/>
</dbReference>
<feature type="transmembrane region" description="Helical" evidence="5">
    <location>
        <begin position="84"/>
        <end position="108"/>
    </location>
</feature>
<evidence type="ECO:0000256" key="1">
    <source>
        <dbReference type="ARBA" id="ARBA00004141"/>
    </source>
</evidence>
<protein>
    <submittedName>
        <fullName evidence="6">Crp/Fnr family transcriptional regulator</fullName>
    </submittedName>
</protein>
<evidence type="ECO:0000256" key="4">
    <source>
        <dbReference type="ARBA" id="ARBA00023136"/>
    </source>
</evidence>
<keyword evidence="2 5" id="KW-0812">Transmembrane</keyword>
<accession>A0A161IXC5</accession>
<dbReference type="InterPro" id="IPR032808">
    <property type="entry name" value="DoxX"/>
</dbReference>
<dbReference type="AlphaFoldDB" id="A0A161IXC5"/>
<evidence type="ECO:0000256" key="5">
    <source>
        <dbReference type="SAM" id="Phobius"/>
    </source>
</evidence>
<dbReference type="KEGG" id="bon:A361_06050"/>
<keyword evidence="4 5" id="KW-0472">Membrane</keyword>
<dbReference type="Proteomes" id="UP000077856">
    <property type="component" value="Chromosome"/>
</dbReference>
<dbReference type="RefSeq" id="WP_019383496.1">
    <property type="nucleotide sequence ID" value="NZ_CP015506.1"/>
</dbReference>
<evidence type="ECO:0000313" key="6">
    <source>
        <dbReference type="EMBL" id="AND38705.1"/>
    </source>
</evidence>
<evidence type="ECO:0000256" key="2">
    <source>
        <dbReference type="ARBA" id="ARBA00022692"/>
    </source>
</evidence>
<evidence type="ECO:0000313" key="7">
    <source>
        <dbReference type="Proteomes" id="UP000077856"/>
    </source>
</evidence>
<dbReference type="STRING" id="1196031.A361_06050"/>
<sequence length="167" mass="17793">MKWWKTPKTAVVWTILRVWLGIQWLEAGWHKVAGGFNAGGFMQGAIAQAAGDHPAVQGWYAGFLENVALPNADLFSTLVAWGEVLVGIGLILGAATIPALIAGAFMNLNFLLAGTTSTNPILYTAAIILLFTGAGAYCWGVDRFAIPYIKTMIKGGHGIGKKEAHTH</sequence>
<dbReference type="Pfam" id="PF07681">
    <property type="entry name" value="DoxX"/>
    <property type="match status" value="1"/>
</dbReference>
<feature type="transmembrane region" description="Helical" evidence="5">
    <location>
        <begin position="120"/>
        <end position="140"/>
    </location>
</feature>
<dbReference type="PANTHER" id="PTHR39157:SF1">
    <property type="entry name" value="DOXX FAMILY PROTEIN"/>
    <property type="match status" value="1"/>
</dbReference>
<proteinExistence type="predicted"/>
<dbReference type="EMBL" id="CP015506">
    <property type="protein sequence ID" value="AND38705.1"/>
    <property type="molecule type" value="Genomic_DNA"/>
</dbReference>
<comment type="subcellular location">
    <subcellularLocation>
        <location evidence="1">Membrane</location>
        <topology evidence="1">Multi-pass membrane protein</topology>
    </subcellularLocation>
</comment>
<keyword evidence="3 5" id="KW-1133">Transmembrane helix</keyword>
<dbReference type="GO" id="GO:0016020">
    <property type="term" value="C:membrane"/>
    <property type="evidence" value="ECO:0007669"/>
    <property type="project" value="UniProtKB-SubCell"/>
</dbReference>
<reference evidence="6 7" key="1">
    <citation type="submission" date="2016-04" db="EMBL/GenBank/DDBJ databases">
        <title>Complete genome sequence of Bacillus oceanisediminis strain 2691.</title>
        <authorList>
            <person name="Jeong H."/>
            <person name="Kim H.J."/>
            <person name="Lee D.-W."/>
        </authorList>
    </citation>
    <scope>NUCLEOTIDE SEQUENCE [LARGE SCALE GENOMIC DNA]</scope>
    <source>
        <strain evidence="6 7">2691</strain>
    </source>
</reference>
<gene>
    <name evidence="6" type="ORF">A361_06050</name>
</gene>
<name>A0A161IXC5_9BACI</name>